<keyword evidence="1" id="KW-0175">Coiled coil</keyword>
<protein>
    <recommendedName>
        <fullName evidence="5">DNA repair protein Dds20/Sfr1</fullName>
    </recommendedName>
</protein>
<gene>
    <name evidence="3" type="ORF">N7452_000791</name>
</gene>
<dbReference type="PANTHER" id="PTHR28527">
    <property type="entry name" value="MATING-TYPE SWITCHING PROTEIN SWI2-RELATED"/>
    <property type="match status" value="1"/>
</dbReference>
<dbReference type="Proteomes" id="UP001147695">
    <property type="component" value="Unassembled WGS sequence"/>
</dbReference>
<proteinExistence type="predicted"/>
<dbReference type="Gene3D" id="6.10.140.1020">
    <property type="match status" value="1"/>
</dbReference>
<feature type="coiled-coil region" evidence="1">
    <location>
        <begin position="91"/>
        <end position="125"/>
    </location>
</feature>
<evidence type="ECO:0008006" key="5">
    <source>
        <dbReference type="Google" id="ProtNLM"/>
    </source>
</evidence>
<dbReference type="AlphaFoldDB" id="A0A9W9R147"/>
<comment type="caution">
    <text evidence="3">The sequence shown here is derived from an EMBL/GenBank/DDBJ whole genome shotgun (WGS) entry which is preliminary data.</text>
</comment>
<evidence type="ECO:0000256" key="2">
    <source>
        <dbReference type="SAM" id="MobiDB-lite"/>
    </source>
</evidence>
<reference evidence="3" key="2">
    <citation type="journal article" date="2023" name="IMA Fungus">
        <title>Comparative genomic study of the Penicillium genus elucidates a diverse pangenome and 15 lateral gene transfer events.</title>
        <authorList>
            <person name="Petersen C."/>
            <person name="Sorensen T."/>
            <person name="Nielsen M.R."/>
            <person name="Sondergaard T.E."/>
            <person name="Sorensen J.L."/>
            <person name="Fitzpatrick D.A."/>
            <person name="Frisvad J.C."/>
            <person name="Nielsen K.L."/>
        </authorList>
    </citation>
    <scope>NUCLEOTIDE SEQUENCE</scope>
    <source>
        <strain evidence="3">IBT 35673</strain>
    </source>
</reference>
<feature type="compositionally biased region" description="Polar residues" evidence="2">
    <location>
        <begin position="31"/>
        <end position="40"/>
    </location>
</feature>
<reference evidence="3" key="1">
    <citation type="submission" date="2022-12" db="EMBL/GenBank/DDBJ databases">
        <authorList>
            <person name="Petersen C."/>
        </authorList>
    </citation>
    <scope>NUCLEOTIDE SEQUENCE</scope>
    <source>
        <strain evidence="3">IBT 35673</strain>
    </source>
</reference>
<sequence>MAQPTKRRRIDPAATLSKPFKSPLRRPVPSTDAQPSTPTPKTDVPIPSIPQELSKEKTSSTPETPIPAKRKSILSPLPRTPKSFQAADPDIIALQKQQRAIQSRLAALRSELDQANQALRLETSDKDTELETLIVKWRLISQNAADEAFTSAEERVKRMGGMTAWKEQSKRDSTRWEFDEEKREVEHVDDEIDPREIEVPDDQGTAVNEDTDEEFTMEFMLKTLHIDPKLIGYDTKAQRWIKTVAS</sequence>
<name>A0A9W9R147_PENBR</name>
<accession>A0A9W9R147</accession>
<feature type="region of interest" description="Disordered" evidence="2">
    <location>
        <begin position="1"/>
        <end position="84"/>
    </location>
</feature>
<dbReference type="EMBL" id="JAPZBQ010000001">
    <property type="protein sequence ID" value="KAJ5351817.1"/>
    <property type="molecule type" value="Genomic_DNA"/>
</dbReference>
<evidence type="ECO:0000313" key="4">
    <source>
        <dbReference type="Proteomes" id="UP001147695"/>
    </source>
</evidence>
<evidence type="ECO:0000313" key="3">
    <source>
        <dbReference type="EMBL" id="KAJ5351817.1"/>
    </source>
</evidence>
<evidence type="ECO:0000256" key="1">
    <source>
        <dbReference type="SAM" id="Coils"/>
    </source>
</evidence>
<dbReference type="PANTHER" id="PTHR28527:SF1">
    <property type="entry name" value="SWI5-DEPENDENT RECOMBINATION DNA REPAIR PROTEIN 1"/>
    <property type="match status" value="1"/>
</dbReference>
<dbReference type="GO" id="GO:0006310">
    <property type="term" value="P:DNA recombination"/>
    <property type="evidence" value="ECO:0007669"/>
    <property type="project" value="TreeGrafter"/>
</dbReference>
<organism evidence="3 4">
    <name type="scientific">Penicillium brevicompactum</name>
    <dbReference type="NCBI Taxonomy" id="5074"/>
    <lineage>
        <taxon>Eukaryota</taxon>
        <taxon>Fungi</taxon>
        <taxon>Dikarya</taxon>
        <taxon>Ascomycota</taxon>
        <taxon>Pezizomycotina</taxon>
        <taxon>Eurotiomycetes</taxon>
        <taxon>Eurotiomycetidae</taxon>
        <taxon>Eurotiales</taxon>
        <taxon>Aspergillaceae</taxon>
        <taxon>Penicillium</taxon>
    </lineage>
</organism>